<protein>
    <submittedName>
        <fullName evidence="1">Uncharacterized protein</fullName>
    </submittedName>
</protein>
<evidence type="ECO:0000313" key="1">
    <source>
        <dbReference type="EMBL" id="MBP2031908.1"/>
    </source>
</evidence>
<sequence>MKSILSTFGKMLSEQTTREQQKRLLHMLISKITINKDRDIDSIELNINENLIMYLNNGGELSPEKGGGSPSYFVARSVMMINPVDIRICI</sequence>
<organism evidence="1 2">
    <name type="scientific">Clostridium algifaecis</name>
    <dbReference type="NCBI Taxonomy" id="1472040"/>
    <lineage>
        <taxon>Bacteria</taxon>
        <taxon>Bacillati</taxon>
        <taxon>Bacillota</taxon>
        <taxon>Clostridia</taxon>
        <taxon>Eubacteriales</taxon>
        <taxon>Clostridiaceae</taxon>
        <taxon>Clostridium</taxon>
    </lineage>
</organism>
<comment type="caution">
    <text evidence="1">The sequence shown here is derived from an EMBL/GenBank/DDBJ whole genome shotgun (WGS) entry which is preliminary data.</text>
</comment>
<keyword evidence="2" id="KW-1185">Reference proteome</keyword>
<accession>A0ABS4KPD8</accession>
<evidence type="ECO:0000313" key="2">
    <source>
        <dbReference type="Proteomes" id="UP001519307"/>
    </source>
</evidence>
<reference evidence="1 2" key="1">
    <citation type="submission" date="2021-03" db="EMBL/GenBank/DDBJ databases">
        <title>Genomic Encyclopedia of Type Strains, Phase IV (KMG-IV): sequencing the most valuable type-strain genomes for metagenomic binning, comparative biology and taxonomic classification.</title>
        <authorList>
            <person name="Goeker M."/>
        </authorList>
    </citation>
    <scope>NUCLEOTIDE SEQUENCE [LARGE SCALE GENOMIC DNA]</scope>
    <source>
        <strain evidence="1 2">DSM 28783</strain>
    </source>
</reference>
<gene>
    <name evidence="1" type="ORF">J2Z42_000573</name>
</gene>
<dbReference type="Proteomes" id="UP001519307">
    <property type="component" value="Unassembled WGS sequence"/>
</dbReference>
<dbReference type="EMBL" id="JAGGLM010000002">
    <property type="protein sequence ID" value="MBP2031908.1"/>
    <property type="molecule type" value="Genomic_DNA"/>
</dbReference>
<name>A0ABS4KPD8_9CLOT</name>
<dbReference type="RefSeq" id="WP_245331462.1">
    <property type="nucleotide sequence ID" value="NZ_JAGGLM010000002.1"/>
</dbReference>
<proteinExistence type="predicted"/>